<evidence type="ECO:0000313" key="4">
    <source>
        <dbReference type="Proteomes" id="UP001596056"/>
    </source>
</evidence>
<dbReference type="InterPro" id="IPR007461">
    <property type="entry name" value="Ysc84_actin-binding"/>
</dbReference>
<keyword evidence="1" id="KW-0732">Signal</keyword>
<sequence length="184" mass="18732">MTILSRRSFLSLAAAPLLAGCANGVGSGGAAIIDARVDSALSFLYSTYPGTRDLAGRASGILVMPVVTEVGLGLGGSYGTGALRVGNTSVDYYSATAASAGLQIGAQQYSHALFFMTPDALAAFRASAGWVAGADLDYAVIDQGEVLRADTTTTLSPVIAVVFAQSGLRMGATVEGTKYTRIIP</sequence>
<feature type="chain" id="PRO_5046674749" evidence="1">
    <location>
        <begin position="20"/>
        <end position="184"/>
    </location>
</feature>
<reference evidence="4" key="1">
    <citation type="journal article" date="2019" name="Int. J. Syst. Evol. Microbiol.">
        <title>The Global Catalogue of Microorganisms (GCM) 10K type strain sequencing project: providing services to taxonomists for standard genome sequencing and annotation.</title>
        <authorList>
            <consortium name="The Broad Institute Genomics Platform"/>
            <consortium name="The Broad Institute Genome Sequencing Center for Infectious Disease"/>
            <person name="Wu L."/>
            <person name="Ma J."/>
        </authorList>
    </citation>
    <scope>NUCLEOTIDE SEQUENCE [LARGE SCALE GENOMIC DNA]</scope>
    <source>
        <strain evidence="4">KACC 11588</strain>
    </source>
</reference>
<protein>
    <submittedName>
        <fullName evidence="3">YSC84-related protein</fullName>
    </submittedName>
</protein>
<dbReference type="PROSITE" id="PS51257">
    <property type="entry name" value="PROKAR_LIPOPROTEIN"/>
    <property type="match status" value="1"/>
</dbReference>
<proteinExistence type="predicted"/>
<dbReference type="Pfam" id="PF04366">
    <property type="entry name" value="Ysc84"/>
    <property type="match status" value="1"/>
</dbReference>
<keyword evidence="4" id="KW-1185">Reference proteome</keyword>
<comment type="caution">
    <text evidence="3">The sequence shown here is derived from an EMBL/GenBank/DDBJ whole genome shotgun (WGS) entry which is preliminary data.</text>
</comment>
<evidence type="ECO:0000259" key="2">
    <source>
        <dbReference type="Pfam" id="PF04366"/>
    </source>
</evidence>
<name>A0ABW0S8C6_9RHOB</name>
<evidence type="ECO:0000313" key="3">
    <source>
        <dbReference type="EMBL" id="MFC5565152.1"/>
    </source>
</evidence>
<dbReference type="EMBL" id="JBHSNA010000001">
    <property type="protein sequence ID" value="MFC5565152.1"/>
    <property type="molecule type" value="Genomic_DNA"/>
</dbReference>
<dbReference type="Proteomes" id="UP001596056">
    <property type="component" value="Unassembled WGS sequence"/>
</dbReference>
<dbReference type="InterPro" id="IPR006311">
    <property type="entry name" value="TAT_signal"/>
</dbReference>
<dbReference type="PROSITE" id="PS51318">
    <property type="entry name" value="TAT"/>
    <property type="match status" value="1"/>
</dbReference>
<evidence type="ECO:0000256" key="1">
    <source>
        <dbReference type="SAM" id="SignalP"/>
    </source>
</evidence>
<organism evidence="3 4">
    <name type="scientific">Rubellimicrobium aerolatum</name>
    <dbReference type="NCBI Taxonomy" id="490979"/>
    <lineage>
        <taxon>Bacteria</taxon>
        <taxon>Pseudomonadati</taxon>
        <taxon>Pseudomonadota</taxon>
        <taxon>Alphaproteobacteria</taxon>
        <taxon>Rhodobacterales</taxon>
        <taxon>Roseobacteraceae</taxon>
        <taxon>Rubellimicrobium</taxon>
    </lineage>
</organism>
<feature type="signal peptide" evidence="1">
    <location>
        <begin position="1"/>
        <end position="19"/>
    </location>
</feature>
<feature type="domain" description="Ysc84 actin-binding" evidence="2">
    <location>
        <begin position="97"/>
        <end position="180"/>
    </location>
</feature>
<gene>
    <name evidence="3" type="ORF">ACFPOC_01790</name>
</gene>
<accession>A0ABW0S8C6</accession>
<dbReference type="RefSeq" id="WP_209836795.1">
    <property type="nucleotide sequence ID" value="NZ_JAGGJP010000001.1"/>
</dbReference>